<evidence type="ECO:0000259" key="5">
    <source>
        <dbReference type="PROSITE" id="PS50893"/>
    </source>
</evidence>
<dbReference type="PROSITE" id="PS00211">
    <property type="entry name" value="ABC_TRANSPORTER_1"/>
    <property type="match status" value="1"/>
</dbReference>
<dbReference type="InterPro" id="IPR003593">
    <property type="entry name" value="AAA+_ATPase"/>
</dbReference>
<dbReference type="GO" id="GO:0005524">
    <property type="term" value="F:ATP binding"/>
    <property type="evidence" value="ECO:0007669"/>
    <property type="project" value="UniProtKB-KW"/>
</dbReference>
<feature type="domain" description="ABC transporter" evidence="5">
    <location>
        <begin position="248"/>
        <end position="504"/>
    </location>
</feature>
<comment type="caution">
    <text evidence="6">The sequence shown here is derived from an EMBL/GenBank/DDBJ whole genome shotgun (WGS) entry which is preliminary data.</text>
</comment>
<dbReference type="Gene3D" id="3.40.50.300">
    <property type="entry name" value="P-loop containing nucleotide triphosphate hydrolases"/>
    <property type="match status" value="2"/>
</dbReference>
<dbReference type="SMART" id="SM00382">
    <property type="entry name" value="AAA"/>
    <property type="match status" value="2"/>
</dbReference>
<dbReference type="InterPro" id="IPR017871">
    <property type="entry name" value="ABC_transporter-like_CS"/>
</dbReference>
<accession>A0ABW3UCM7</accession>
<dbReference type="EMBL" id="JBHTLU010000004">
    <property type="protein sequence ID" value="MFD1218637.1"/>
    <property type="molecule type" value="Genomic_DNA"/>
</dbReference>
<protein>
    <submittedName>
        <fullName evidence="6">Sugar ABC transporter ATP-binding protein</fullName>
    </submittedName>
</protein>
<dbReference type="SUPFAM" id="SSF52540">
    <property type="entry name" value="P-loop containing nucleoside triphosphate hydrolases"/>
    <property type="match status" value="2"/>
</dbReference>
<evidence type="ECO:0000256" key="1">
    <source>
        <dbReference type="ARBA" id="ARBA00022448"/>
    </source>
</evidence>
<proteinExistence type="predicted"/>
<dbReference type="PANTHER" id="PTHR43790">
    <property type="entry name" value="CARBOHYDRATE TRANSPORT ATP-BINDING PROTEIN MG119-RELATED"/>
    <property type="match status" value="1"/>
</dbReference>
<dbReference type="Pfam" id="PF00005">
    <property type="entry name" value="ABC_tran"/>
    <property type="match status" value="2"/>
</dbReference>
<feature type="domain" description="ABC transporter" evidence="5">
    <location>
        <begin position="8"/>
        <end position="243"/>
    </location>
</feature>
<dbReference type="InterPro" id="IPR050107">
    <property type="entry name" value="ABC_carbohydrate_import_ATPase"/>
</dbReference>
<keyword evidence="3" id="KW-0547">Nucleotide-binding</keyword>
<keyword evidence="7" id="KW-1185">Reference proteome</keyword>
<name>A0ABW3UCM7_9BACL</name>
<dbReference type="CDD" id="cd03216">
    <property type="entry name" value="ABC_Carb_Monos_I"/>
    <property type="match status" value="1"/>
</dbReference>
<organism evidence="6 7">
    <name type="scientific">Paenibacillus vulneris</name>
    <dbReference type="NCBI Taxonomy" id="1133364"/>
    <lineage>
        <taxon>Bacteria</taxon>
        <taxon>Bacillati</taxon>
        <taxon>Bacillota</taxon>
        <taxon>Bacilli</taxon>
        <taxon>Bacillales</taxon>
        <taxon>Paenibacillaceae</taxon>
        <taxon>Paenibacillus</taxon>
    </lineage>
</organism>
<keyword evidence="1" id="KW-0813">Transport</keyword>
<dbReference type="RefSeq" id="WP_345586745.1">
    <property type="nucleotide sequence ID" value="NZ_BAABJG010000005.1"/>
</dbReference>
<gene>
    <name evidence="6" type="ORF">ACFQ4B_00770</name>
</gene>
<sequence>MTDKKPRLRMERIHKQFPGVKALTNVYFRMFSGEIHALMGQNGAGKSTLIKVLTGVHAIDEGQVWLDEQQIRAKSPLEAQELGISTVYQEVNLCTNLTVSENIFIGREPMRRGFIDWKEMNSRSRELLKRLNVDIDPSKLLGSYSIAIQQMVAIARALNVSAKILILDEPTSSLDSNEVKQLFNVMRKLKSEGLAILFVTHFLDQVYEMSDRITILRNGQFEGEYLTEELSRMDLVSKMIGKEVTELEQLPNMTASHKKNSGKQPFLQAKQVARKGSIEPFDLNLYPGEVLSLAGLLGSGRTEIARILFGADRADHGEMKISGKVVQLNSPRQAIDARIAFCPENRKTEAIIEDLTVRENIILAMQATLGTFRYLTKKKQTELADQYIELLNIKTPGPEALIKNLSGGNQQKVILARWLLTNPELLILDEPTRGIDVGAKAEIQKQMALLCEKGMSILFISSELEEVVRSSQKIAVLRDRKKIAEIRNEGVSQQDIMKLIAGGGGE</sequence>
<evidence type="ECO:0000313" key="7">
    <source>
        <dbReference type="Proteomes" id="UP001597180"/>
    </source>
</evidence>
<evidence type="ECO:0000256" key="2">
    <source>
        <dbReference type="ARBA" id="ARBA00022737"/>
    </source>
</evidence>
<keyword evidence="4 6" id="KW-0067">ATP-binding</keyword>
<evidence type="ECO:0000256" key="3">
    <source>
        <dbReference type="ARBA" id="ARBA00022741"/>
    </source>
</evidence>
<dbReference type="InterPro" id="IPR027417">
    <property type="entry name" value="P-loop_NTPase"/>
</dbReference>
<dbReference type="Proteomes" id="UP001597180">
    <property type="component" value="Unassembled WGS sequence"/>
</dbReference>
<evidence type="ECO:0000313" key="6">
    <source>
        <dbReference type="EMBL" id="MFD1218637.1"/>
    </source>
</evidence>
<reference evidence="7" key="1">
    <citation type="journal article" date="2019" name="Int. J. Syst. Evol. Microbiol.">
        <title>The Global Catalogue of Microorganisms (GCM) 10K type strain sequencing project: providing services to taxonomists for standard genome sequencing and annotation.</title>
        <authorList>
            <consortium name="The Broad Institute Genomics Platform"/>
            <consortium name="The Broad Institute Genome Sequencing Center for Infectious Disease"/>
            <person name="Wu L."/>
            <person name="Ma J."/>
        </authorList>
    </citation>
    <scope>NUCLEOTIDE SEQUENCE [LARGE SCALE GENOMIC DNA]</scope>
    <source>
        <strain evidence="7">CCUG 53270</strain>
    </source>
</reference>
<dbReference type="PANTHER" id="PTHR43790:SF9">
    <property type="entry name" value="GALACTOFURANOSE TRANSPORTER ATP-BINDING PROTEIN YTFR"/>
    <property type="match status" value="1"/>
</dbReference>
<evidence type="ECO:0000256" key="4">
    <source>
        <dbReference type="ARBA" id="ARBA00022840"/>
    </source>
</evidence>
<keyword evidence="2" id="KW-0677">Repeat</keyword>
<dbReference type="CDD" id="cd03215">
    <property type="entry name" value="ABC_Carb_Monos_II"/>
    <property type="match status" value="1"/>
</dbReference>
<dbReference type="PROSITE" id="PS50893">
    <property type="entry name" value="ABC_TRANSPORTER_2"/>
    <property type="match status" value="2"/>
</dbReference>
<dbReference type="InterPro" id="IPR003439">
    <property type="entry name" value="ABC_transporter-like_ATP-bd"/>
</dbReference>